<evidence type="ECO:0000313" key="4">
    <source>
        <dbReference type="Proteomes" id="UP001470230"/>
    </source>
</evidence>
<feature type="compositionally biased region" description="Basic and acidic residues" evidence="2">
    <location>
        <begin position="278"/>
        <end position="291"/>
    </location>
</feature>
<comment type="caution">
    <text evidence="3">The sequence shown here is derived from an EMBL/GenBank/DDBJ whole genome shotgun (WGS) entry which is preliminary data.</text>
</comment>
<protein>
    <submittedName>
        <fullName evidence="3">Uncharacterized protein</fullName>
    </submittedName>
</protein>
<feature type="region of interest" description="Disordered" evidence="2">
    <location>
        <begin position="220"/>
        <end position="291"/>
    </location>
</feature>
<reference evidence="3 4" key="1">
    <citation type="submission" date="2024-04" db="EMBL/GenBank/DDBJ databases">
        <title>Tritrichomonas musculus Genome.</title>
        <authorList>
            <person name="Alves-Ferreira E."/>
            <person name="Grigg M."/>
            <person name="Lorenzi H."/>
            <person name="Galac M."/>
        </authorList>
    </citation>
    <scope>NUCLEOTIDE SEQUENCE [LARGE SCALE GENOMIC DNA]</scope>
    <source>
        <strain evidence="3 4">EAF2021</strain>
    </source>
</reference>
<evidence type="ECO:0000256" key="2">
    <source>
        <dbReference type="SAM" id="MobiDB-lite"/>
    </source>
</evidence>
<name>A0ABR2JJU3_9EUKA</name>
<proteinExistence type="predicted"/>
<feature type="coiled-coil region" evidence="1">
    <location>
        <begin position="26"/>
        <end position="101"/>
    </location>
</feature>
<keyword evidence="1" id="KW-0175">Coiled coil</keyword>
<dbReference type="EMBL" id="JAPFFF010000011">
    <property type="protein sequence ID" value="KAK8878146.1"/>
    <property type="molecule type" value="Genomic_DNA"/>
</dbReference>
<organism evidence="3 4">
    <name type="scientific">Tritrichomonas musculus</name>
    <dbReference type="NCBI Taxonomy" id="1915356"/>
    <lineage>
        <taxon>Eukaryota</taxon>
        <taxon>Metamonada</taxon>
        <taxon>Parabasalia</taxon>
        <taxon>Tritrichomonadida</taxon>
        <taxon>Tritrichomonadidae</taxon>
        <taxon>Tritrichomonas</taxon>
    </lineage>
</organism>
<evidence type="ECO:0000313" key="3">
    <source>
        <dbReference type="EMBL" id="KAK8878146.1"/>
    </source>
</evidence>
<evidence type="ECO:0000256" key="1">
    <source>
        <dbReference type="SAM" id="Coils"/>
    </source>
</evidence>
<feature type="compositionally biased region" description="Polar residues" evidence="2">
    <location>
        <begin position="257"/>
        <end position="277"/>
    </location>
</feature>
<keyword evidence="4" id="KW-1185">Reference proteome</keyword>
<accession>A0ABR2JJU3</accession>
<gene>
    <name evidence="3" type="ORF">M9Y10_004910</name>
</gene>
<dbReference type="SUPFAM" id="SSF90257">
    <property type="entry name" value="Myosin rod fragments"/>
    <property type="match status" value="1"/>
</dbReference>
<dbReference type="Proteomes" id="UP001470230">
    <property type="component" value="Unassembled WGS sequence"/>
</dbReference>
<sequence length="543" mass="61740">MTESLVRIQFDETSLIGRFSGVDSKLNHHEEMILELQKLLKDFQAREVPTSSAPNYDDKIKELDEKNKNFEIKINEMNLSISELEKKLNAVIKDISDVKSNFEDRLSQLSDFFNIKFRQQYEELSGLIPRDSIKQIDYEDRIKICENNIQNNKESITKAQSSVLQIASSMASLINQKASLDDSLSQTMDTSMYYVKSNFEQLYSELNKLKDHINLLSSSENSKGATISPRPQILSPRVLPTPIQTSSRSTKSEEKSIQTSSRSAKSEENPIQTSSRSNKSDENPVQNEEKNDQNQYNNLMEKQKAQLNQQPMILNINKPVGNTTVVQHEVVSKPPYDLSTVRPYPSMKVNWQDKPELPPIRQFINLEEAIDYIYRVQPPIQAYLEAMHKKIVADSSKIEDKIDKDAVHKMFQKIQSIIGELRSHIDGLKKNIENTATRDEINDIFEDLIAETRNNENQTAIGRVRCIACGREMSQVAGAMTEAELSRALGMPPNSLALRSGVSTVGVSYNSSSRGKMDSEIVESPRSVRPFKQKRMKAMIKPI</sequence>